<keyword evidence="2 3" id="KW-0732">Signal</keyword>
<proteinExistence type="inferred from homology"/>
<accession>A0A917YCY4</accession>
<dbReference type="CDD" id="cd04084">
    <property type="entry name" value="CBM6_xylanase-like"/>
    <property type="match status" value="1"/>
</dbReference>
<feature type="domain" description="CBM6" evidence="4">
    <location>
        <begin position="339"/>
        <end position="469"/>
    </location>
</feature>
<dbReference type="Gene3D" id="2.60.120.200">
    <property type="match status" value="1"/>
</dbReference>
<sequence length="470" mass="48791">MSETSGTPGASGRRRPLRRVLIAVFSTLGLAAAAATAATLPANASAPTPPSGWSQVFLDDFNGAAGSGVNTANWQYTTGTSYPGGPANFGTGEVETMTSSTNNVSLDGAGNLRITPRRDAAGNWTSGRIETVRTDFQPSAGGKLRVEARLQMPNVTGAAAKGYWPAFWMLGAPFRGNYWNWPGIGELDIMENVQGLNTEWATMHCGTSPGGPCNETSGIGGNTPCAGTTCQAGFHTYAVEWDKSTSPEEMRFYLDGVNFHTVRANQVDATTWANATDHGYFLILNVAMGGGFPDAFGGGPDSGTDPGHPLVVDYVQVLQAAGDGGGTTPPPSGNRDAYSAIQAESYDGQAGVGTETTTDTGGGQNISSLANGDYALYKGVNFGSTAAHQFYGRVASGAAGGVSGLVEVRLDSRTSAPIGSFAVANTGGWQSWRTVPANISSVTGTHDVYLTFTSGQPADFVNVNWFDFGH</sequence>
<organism evidence="6 7">
    <name type="scientific">Streptomyces albiflavescens</name>
    <dbReference type="NCBI Taxonomy" id="1623582"/>
    <lineage>
        <taxon>Bacteria</taxon>
        <taxon>Bacillati</taxon>
        <taxon>Actinomycetota</taxon>
        <taxon>Actinomycetes</taxon>
        <taxon>Kitasatosporales</taxon>
        <taxon>Streptomycetaceae</taxon>
        <taxon>Streptomyces</taxon>
    </lineage>
</organism>
<dbReference type="Gene3D" id="2.60.120.260">
    <property type="entry name" value="Galactose-binding domain-like"/>
    <property type="match status" value="1"/>
</dbReference>
<dbReference type="PROSITE" id="PS51762">
    <property type="entry name" value="GH16_2"/>
    <property type="match status" value="1"/>
</dbReference>
<feature type="chain" id="PRO_5038093071" evidence="3">
    <location>
        <begin position="38"/>
        <end position="470"/>
    </location>
</feature>
<dbReference type="SUPFAM" id="SSF49899">
    <property type="entry name" value="Concanavalin A-like lectins/glucanases"/>
    <property type="match status" value="1"/>
</dbReference>
<dbReference type="InterPro" id="IPR006311">
    <property type="entry name" value="TAT_signal"/>
</dbReference>
<evidence type="ECO:0000259" key="5">
    <source>
        <dbReference type="PROSITE" id="PS51762"/>
    </source>
</evidence>
<dbReference type="InterPro" id="IPR008979">
    <property type="entry name" value="Galactose-bd-like_sf"/>
</dbReference>
<dbReference type="PANTHER" id="PTHR10963:SF55">
    <property type="entry name" value="GLYCOSIDE HYDROLASE FAMILY 16 PROTEIN"/>
    <property type="match status" value="1"/>
</dbReference>
<dbReference type="SMART" id="SM00606">
    <property type="entry name" value="CBD_IV"/>
    <property type="match status" value="1"/>
</dbReference>
<dbReference type="PROSITE" id="PS51175">
    <property type="entry name" value="CBM6"/>
    <property type="match status" value="1"/>
</dbReference>
<evidence type="ECO:0000256" key="1">
    <source>
        <dbReference type="ARBA" id="ARBA00006865"/>
    </source>
</evidence>
<dbReference type="AlphaFoldDB" id="A0A917YCY4"/>
<dbReference type="InterPro" id="IPR050546">
    <property type="entry name" value="Glycosyl_Hydrlase_16"/>
</dbReference>
<evidence type="ECO:0000259" key="4">
    <source>
        <dbReference type="PROSITE" id="PS51175"/>
    </source>
</evidence>
<dbReference type="SUPFAM" id="SSF49785">
    <property type="entry name" value="Galactose-binding domain-like"/>
    <property type="match status" value="1"/>
</dbReference>
<dbReference type="EMBL" id="BMMM01000019">
    <property type="protein sequence ID" value="GGN86932.1"/>
    <property type="molecule type" value="Genomic_DNA"/>
</dbReference>
<evidence type="ECO:0000256" key="2">
    <source>
        <dbReference type="ARBA" id="ARBA00022729"/>
    </source>
</evidence>
<keyword evidence="7" id="KW-1185">Reference proteome</keyword>
<feature type="domain" description="GH16" evidence="5">
    <location>
        <begin position="41"/>
        <end position="323"/>
    </location>
</feature>
<dbReference type="GO" id="GO:0005975">
    <property type="term" value="P:carbohydrate metabolic process"/>
    <property type="evidence" value="ECO:0007669"/>
    <property type="project" value="InterPro"/>
</dbReference>
<dbReference type="GO" id="GO:0030246">
    <property type="term" value="F:carbohydrate binding"/>
    <property type="evidence" value="ECO:0007669"/>
    <property type="project" value="InterPro"/>
</dbReference>
<comment type="similarity">
    <text evidence="1">Belongs to the glycosyl hydrolase 16 family.</text>
</comment>
<reference evidence="6 7" key="1">
    <citation type="journal article" date="2014" name="Int. J. Syst. Evol. Microbiol.">
        <title>Complete genome sequence of Corynebacterium casei LMG S-19264T (=DSM 44701T), isolated from a smear-ripened cheese.</title>
        <authorList>
            <consortium name="US DOE Joint Genome Institute (JGI-PGF)"/>
            <person name="Walter F."/>
            <person name="Albersmeier A."/>
            <person name="Kalinowski J."/>
            <person name="Ruckert C."/>
        </authorList>
    </citation>
    <scope>NUCLEOTIDE SEQUENCE [LARGE SCALE GENOMIC DNA]</scope>
    <source>
        <strain evidence="6 7">CGMCC 4.7111</strain>
    </source>
</reference>
<protein>
    <submittedName>
        <fullName evidence="6">Endo-1,3-beta-glucanase</fullName>
    </submittedName>
</protein>
<dbReference type="GO" id="GO:0004553">
    <property type="term" value="F:hydrolase activity, hydrolyzing O-glycosyl compounds"/>
    <property type="evidence" value="ECO:0007669"/>
    <property type="project" value="InterPro"/>
</dbReference>
<dbReference type="PROSITE" id="PS51318">
    <property type="entry name" value="TAT"/>
    <property type="match status" value="1"/>
</dbReference>
<dbReference type="Proteomes" id="UP000600365">
    <property type="component" value="Unassembled WGS sequence"/>
</dbReference>
<feature type="signal peptide" evidence="3">
    <location>
        <begin position="1"/>
        <end position="37"/>
    </location>
</feature>
<dbReference type="InterPro" id="IPR005084">
    <property type="entry name" value="CBM6"/>
</dbReference>
<gene>
    <name evidence="6" type="ORF">GCM10011579_079270</name>
</gene>
<dbReference type="InterPro" id="IPR013320">
    <property type="entry name" value="ConA-like_dom_sf"/>
</dbReference>
<evidence type="ECO:0000256" key="3">
    <source>
        <dbReference type="SAM" id="SignalP"/>
    </source>
</evidence>
<evidence type="ECO:0000313" key="7">
    <source>
        <dbReference type="Proteomes" id="UP000600365"/>
    </source>
</evidence>
<dbReference type="RefSeq" id="WP_189190947.1">
    <property type="nucleotide sequence ID" value="NZ_BMMM01000019.1"/>
</dbReference>
<dbReference type="InterPro" id="IPR000757">
    <property type="entry name" value="Beta-glucanase-like"/>
</dbReference>
<dbReference type="InterPro" id="IPR006584">
    <property type="entry name" value="Cellulose-bd_IV"/>
</dbReference>
<dbReference type="Pfam" id="PF00722">
    <property type="entry name" value="Glyco_hydro_16"/>
    <property type="match status" value="1"/>
</dbReference>
<dbReference type="CDD" id="cd02182">
    <property type="entry name" value="GH16_Strep_laminarinase_like"/>
    <property type="match status" value="1"/>
</dbReference>
<dbReference type="PANTHER" id="PTHR10963">
    <property type="entry name" value="GLYCOSYL HYDROLASE-RELATED"/>
    <property type="match status" value="1"/>
</dbReference>
<evidence type="ECO:0000313" key="6">
    <source>
        <dbReference type="EMBL" id="GGN86932.1"/>
    </source>
</evidence>
<name>A0A917YCY4_9ACTN</name>
<comment type="caution">
    <text evidence="6">The sequence shown here is derived from an EMBL/GenBank/DDBJ whole genome shotgun (WGS) entry which is preliminary data.</text>
</comment>
<dbReference type="Pfam" id="PF03422">
    <property type="entry name" value="CBM_6"/>
    <property type="match status" value="1"/>
</dbReference>